<dbReference type="InterPro" id="IPR050736">
    <property type="entry name" value="Sensor_HK_Regulatory"/>
</dbReference>
<dbReference type="EMBL" id="BARW01027984">
    <property type="protein sequence ID" value="GAJ07930.1"/>
    <property type="molecule type" value="Genomic_DNA"/>
</dbReference>
<dbReference type="GO" id="GO:0000160">
    <property type="term" value="P:phosphorelay signal transduction system"/>
    <property type="evidence" value="ECO:0007669"/>
    <property type="project" value="UniProtKB-KW"/>
</dbReference>
<dbReference type="AlphaFoldDB" id="X1VJE3"/>
<evidence type="ECO:0000259" key="6">
    <source>
        <dbReference type="PROSITE" id="PS50109"/>
    </source>
</evidence>
<evidence type="ECO:0000256" key="1">
    <source>
        <dbReference type="ARBA" id="ARBA00000085"/>
    </source>
</evidence>
<keyword evidence="4" id="KW-0418">Kinase</keyword>
<dbReference type="InterPro" id="IPR004358">
    <property type="entry name" value="Sig_transdc_His_kin-like_C"/>
</dbReference>
<accession>X1VJE3</accession>
<dbReference type="EC" id="2.7.13.3" evidence="2"/>
<dbReference type="InterPro" id="IPR003594">
    <property type="entry name" value="HATPase_dom"/>
</dbReference>
<keyword evidence="3" id="KW-0808">Transferase</keyword>
<dbReference type="InterPro" id="IPR036890">
    <property type="entry name" value="HATPase_C_sf"/>
</dbReference>
<reference evidence="7" key="1">
    <citation type="journal article" date="2014" name="Front. Microbiol.">
        <title>High frequency of phylogenetically diverse reductive dehalogenase-homologous genes in deep subseafloor sedimentary metagenomes.</title>
        <authorList>
            <person name="Kawai M."/>
            <person name="Futagami T."/>
            <person name="Toyoda A."/>
            <person name="Takaki Y."/>
            <person name="Nishi S."/>
            <person name="Hori S."/>
            <person name="Arai W."/>
            <person name="Tsubouchi T."/>
            <person name="Morono Y."/>
            <person name="Uchiyama I."/>
            <person name="Ito T."/>
            <person name="Fujiyama A."/>
            <person name="Inagaki F."/>
            <person name="Takami H."/>
        </authorList>
    </citation>
    <scope>NUCLEOTIDE SEQUENCE</scope>
    <source>
        <strain evidence="7">Expedition CK06-06</strain>
    </source>
</reference>
<protein>
    <recommendedName>
        <fullName evidence="2">histidine kinase</fullName>
        <ecNumber evidence="2">2.7.13.3</ecNumber>
    </recommendedName>
</protein>
<evidence type="ECO:0000313" key="7">
    <source>
        <dbReference type="EMBL" id="GAJ07930.1"/>
    </source>
</evidence>
<dbReference type="PANTHER" id="PTHR43711">
    <property type="entry name" value="TWO-COMPONENT HISTIDINE KINASE"/>
    <property type="match status" value="1"/>
</dbReference>
<feature type="non-terminal residue" evidence="7">
    <location>
        <position position="192"/>
    </location>
</feature>
<dbReference type="SUPFAM" id="SSF55874">
    <property type="entry name" value="ATPase domain of HSP90 chaperone/DNA topoisomerase II/histidine kinase"/>
    <property type="match status" value="1"/>
</dbReference>
<feature type="domain" description="Histidine kinase" evidence="6">
    <location>
        <begin position="1"/>
        <end position="192"/>
    </location>
</feature>
<keyword evidence="5" id="KW-0902">Two-component regulatory system</keyword>
<dbReference type="SMART" id="SM00387">
    <property type="entry name" value="HATPase_c"/>
    <property type="match status" value="1"/>
</dbReference>
<evidence type="ECO:0000256" key="3">
    <source>
        <dbReference type="ARBA" id="ARBA00022679"/>
    </source>
</evidence>
<sequence>MNSLSLILELLKKKAPPYVQQEVGEGKEEIQEISRIIDQFASSLKPLKLRKETFLLEEVVSSVRESLVKESDKAEVEIRYLESSAIDLKADKGLMSQALHNLLSNSIEASSGGVISIKAQQKKRTAIIKIEDSGRGIAEEDKQHIFEPFFSRKKKGLGIGLFLTKKIVEAHEGKIEVQSKIGQGTTFLLQIP</sequence>
<dbReference type="PANTHER" id="PTHR43711:SF26">
    <property type="entry name" value="SENSOR HISTIDINE KINASE RCSC"/>
    <property type="match status" value="1"/>
</dbReference>
<dbReference type="PRINTS" id="PR00344">
    <property type="entry name" value="BCTRLSENSOR"/>
</dbReference>
<evidence type="ECO:0000256" key="5">
    <source>
        <dbReference type="ARBA" id="ARBA00023012"/>
    </source>
</evidence>
<comment type="catalytic activity">
    <reaction evidence="1">
        <text>ATP + protein L-histidine = ADP + protein N-phospho-L-histidine.</text>
        <dbReference type="EC" id="2.7.13.3"/>
    </reaction>
</comment>
<comment type="caution">
    <text evidence="7">The sequence shown here is derived from an EMBL/GenBank/DDBJ whole genome shotgun (WGS) entry which is preliminary data.</text>
</comment>
<evidence type="ECO:0000256" key="4">
    <source>
        <dbReference type="ARBA" id="ARBA00022777"/>
    </source>
</evidence>
<proteinExistence type="predicted"/>
<dbReference type="Gene3D" id="3.30.565.10">
    <property type="entry name" value="Histidine kinase-like ATPase, C-terminal domain"/>
    <property type="match status" value="1"/>
</dbReference>
<name>X1VJE3_9ZZZZ</name>
<dbReference type="PROSITE" id="PS50109">
    <property type="entry name" value="HIS_KIN"/>
    <property type="match status" value="1"/>
</dbReference>
<gene>
    <name evidence="7" type="ORF">S12H4_45279</name>
</gene>
<dbReference type="Pfam" id="PF02518">
    <property type="entry name" value="HATPase_c"/>
    <property type="match status" value="1"/>
</dbReference>
<dbReference type="InterPro" id="IPR005467">
    <property type="entry name" value="His_kinase_dom"/>
</dbReference>
<evidence type="ECO:0000256" key="2">
    <source>
        <dbReference type="ARBA" id="ARBA00012438"/>
    </source>
</evidence>
<dbReference type="GO" id="GO:0004673">
    <property type="term" value="F:protein histidine kinase activity"/>
    <property type="evidence" value="ECO:0007669"/>
    <property type="project" value="UniProtKB-EC"/>
</dbReference>
<organism evidence="7">
    <name type="scientific">marine sediment metagenome</name>
    <dbReference type="NCBI Taxonomy" id="412755"/>
    <lineage>
        <taxon>unclassified sequences</taxon>
        <taxon>metagenomes</taxon>
        <taxon>ecological metagenomes</taxon>
    </lineage>
</organism>